<dbReference type="Pfam" id="PF16107">
    <property type="entry name" value="DUF4825"/>
    <property type="match status" value="1"/>
</dbReference>
<sequence>MRSPGRVVAVSGALLVLAGCAGDGTEERADVTMDSALSEAVDVASLEEHRTPHLGDNSRVVALVGATSPHAVGESTLELRTDQRPYGLVLSFSAVADGVTADVADDLMTDRATLLLATIDNVDEVRWTLPEDVDQGDGGVLTRAEADALVGFSVADVGATAEGLEELVSRLEEG</sequence>
<proteinExistence type="predicted"/>
<dbReference type="RefSeq" id="WP_251840020.1">
    <property type="nucleotide sequence ID" value="NZ_JACSPO010000006.1"/>
</dbReference>
<dbReference type="EMBL" id="JACSPO010000006">
    <property type="protein sequence ID" value="MBD8062916.1"/>
    <property type="molecule type" value="Genomic_DNA"/>
</dbReference>
<reference evidence="2 3" key="1">
    <citation type="submission" date="2020-08" db="EMBL/GenBank/DDBJ databases">
        <title>A Genomic Blueprint of the Chicken Gut Microbiome.</title>
        <authorList>
            <person name="Gilroy R."/>
            <person name="Ravi A."/>
            <person name="Getino M."/>
            <person name="Pursley I."/>
            <person name="Horton D.L."/>
            <person name="Alikhan N.-F."/>
            <person name="Baker D."/>
            <person name="Gharbi K."/>
            <person name="Hall N."/>
            <person name="Watson M."/>
            <person name="Adriaenssens E.M."/>
            <person name="Foster-Nyarko E."/>
            <person name="Jarju S."/>
            <person name="Secka A."/>
            <person name="Antonio M."/>
            <person name="Oren A."/>
            <person name="Chaudhuri R."/>
            <person name="La Ragione R.M."/>
            <person name="Hildebrand F."/>
            <person name="Pallen M.J."/>
        </authorList>
    </citation>
    <scope>NUCLEOTIDE SEQUENCE [LARGE SCALE GENOMIC DNA]</scope>
    <source>
        <strain evidence="2 3">Sa1BUA1</strain>
    </source>
</reference>
<comment type="caution">
    <text evidence="2">The sequence shown here is derived from an EMBL/GenBank/DDBJ whole genome shotgun (WGS) entry which is preliminary data.</text>
</comment>
<evidence type="ECO:0000313" key="2">
    <source>
        <dbReference type="EMBL" id="MBD8062916.1"/>
    </source>
</evidence>
<gene>
    <name evidence="2" type="ORF">H9624_11360</name>
</gene>
<feature type="domain" description="DUF4825" evidence="1">
    <location>
        <begin position="47"/>
        <end position="132"/>
    </location>
</feature>
<accession>A0ABR8Z3K4</accession>
<keyword evidence="3" id="KW-1185">Reference proteome</keyword>
<dbReference type="InterPro" id="IPR032250">
    <property type="entry name" value="DUF4825"/>
</dbReference>
<dbReference type="Proteomes" id="UP000661894">
    <property type="component" value="Unassembled WGS sequence"/>
</dbReference>
<organism evidence="2 3">
    <name type="scientific">Oceanitalea stevensii</name>
    <dbReference type="NCBI Taxonomy" id="2763072"/>
    <lineage>
        <taxon>Bacteria</taxon>
        <taxon>Bacillati</taxon>
        <taxon>Actinomycetota</taxon>
        <taxon>Actinomycetes</taxon>
        <taxon>Micrococcales</taxon>
        <taxon>Bogoriellaceae</taxon>
        <taxon>Georgenia</taxon>
    </lineage>
</organism>
<evidence type="ECO:0000313" key="3">
    <source>
        <dbReference type="Proteomes" id="UP000661894"/>
    </source>
</evidence>
<evidence type="ECO:0000259" key="1">
    <source>
        <dbReference type="Pfam" id="PF16107"/>
    </source>
</evidence>
<protein>
    <submittedName>
        <fullName evidence="2">DUF4825 domain-containing protein</fullName>
    </submittedName>
</protein>
<dbReference type="PROSITE" id="PS51257">
    <property type="entry name" value="PROKAR_LIPOPROTEIN"/>
    <property type="match status" value="1"/>
</dbReference>
<name>A0ABR8Z3K4_9MICO</name>